<proteinExistence type="inferred from homology"/>
<dbReference type="PATRIC" id="fig|246787.4.peg.3104"/>
<evidence type="ECO:0000313" key="9">
    <source>
        <dbReference type="Proteomes" id="UP000061809"/>
    </source>
</evidence>
<evidence type="ECO:0000259" key="7">
    <source>
        <dbReference type="SMART" id="SM01217"/>
    </source>
</evidence>
<dbReference type="InterPro" id="IPR036962">
    <property type="entry name" value="Glyco_hydro_3_N_sf"/>
</dbReference>
<comment type="similarity">
    <text evidence="2">Belongs to the glycosyl hydrolase 3 family.</text>
</comment>
<protein>
    <recommendedName>
        <fullName evidence="3">beta-glucosidase</fullName>
        <ecNumber evidence="3">3.2.1.21</ecNumber>
    </recommendedName>
</protein>
<name>A0A0P0GD61_9BACE</name>
<evidence type="ECO:0000256" key="6">
    <source>
        <dbReference type="ARBA" id="ARBA00023295"/>
    </source>
</evidence>
<dbReference type="InterPro" id="IPR026891">
    <property type="entry name" value="Fn3-like"/>
</dbReference>
<sequence>MRIYLLVMMLPIFFSGCSDKDKDPLYLDASQPVEKRVNDLMNRMTLQEKVAQMSQYVGIEHMKAAEKDMTVEEMKKSHAKGFYPDLHSTELIEMTKKGLIGSFLHVITSEEANRLQSYAMQSRLKIPLLIGIDAIHGTGLYRGATIYPTPIGQAATFEPELAEKASRQTALEMRATGTHWAFTPNVEVARDARWGRVGETFGEDPFLVGQMGAATVRGLQTSDFTGQDKVLACTKHFIGGSQPVNGINGAPCDISDRTLHEVFMPPFKDCLDAGTYTFMMAHNELNGVPCHTSKYLMKDILRDAWKFNGFIVSDWMDIEQVHEKHCTAATLKDAYLQSVKNGMDMHMHGPEFADAVIELVNEKELPMSRVDDAVSKILTAKFKLGLFENPYIDEKKVSQVLFSAEHRETALEMARKSIVLLKNDNNLLPLDSDRYKKVFVTGPNADNQTILGDWAFEQPDSCVTTVIEGLRMVSPQTDFDFFPFATNLRTMEMSRVLQAKDRARKADLAIVVVGENSMRYMWKDKTCGENVDRYELSLVGLQQQLVEEIYATGVPTIVVLVNGRPLSTEWIAENIPALVEAWEPGSFGGQAVAEILYGKVNPEAKLPITIPRSAGQVQTYYNHKQTSKWFPYGTGKSTNLFEFGYGLNYASFEFSPVKLSARSMNEQDTLRASVEVRNIGERAGTEVVQMYIRDCYSSVVRPLKELKGFHKITLQPGESQTVTFNITAKELSFYDIDMNYGVEKGEFEVMIGNSSRDIDLQRELFTIK</sequence>
<dbReference type="Proteomes" id="UP000061809">
    <property type="component" value="Chromosome"/>
</dbReference>
<dbReference type="Gene3D" id="2.60.40.10">
    <property type="entry name" value="Immunoglobulins"/>
    <property type="match status" value="1"/>
</dbReference>
<dbReference type="PANTHER" id="PTHR30620">
    <property type="entry name" value="PERIPLASMIC BETA-GLUCOSIDASE-RELATED"/>
    <property type="match status" value="1"/>
</dbReference>
<dbReference type="InterPro" id="IPR002772">
    <property type="entry name" value="Glyco_hydro_3_C"/>
</dbReference>
<gene>
    <name evidence="8" type="primary">bglX_9</name>
    <name evidence="8" type="ORF">BcellWH2_02999</name>
</gene>
<accession>A0A0P0GD61</accession>
<dbReference type="InterPro" id="IPR013783">
    <property type="entry name" value="Ig-like_fold"/>
</dbReference>
<keyword evidence="6 8" id="KW-0326">Glycosidase</keyword>
<evidence type="ECO:0000256" key="4">
    <source>
        <dbReference type="ARBA" id="ARBA00022729"/>
    </source>
</evidence>
<dbReference type="InterPro" id="IPR001764">
    <property type="entry name" value="Glyco_hydro_3_N"/>
</dbReference>
<dbReference type="Gene3D" id="3.20.20.300">
    <property type="entry name" value="Glycoside hydrolase, family 3, N-terminal domain"/>
    <property type="match status" value="1"/>
</dbReference>
<dbReference type="Pfam" id="PF00933">
    <property type="entry name" value="Glyco_hydro_3"/>
    <property type="match status" value="1"/>
</dbReference>
<dbReference type="PRINTS" id="PR00133">
    <property type="entry name" value="GLHYDRLASE3"/>
</dbReference>
<dbReference type="GO" id="GO:0009251">
    <property type="term" value="P:glucan catabolic process"/>
    <property type="evidence" value="ECO:0007669"/>
    <property type="project" value="TreeGrafter"/>
</dbReference>
<evidence type="ECO:0000256" key="3">
    <source>
        <dbReference type="ARBA" id="ARBA00012744"/>
    </source>
</evidence>
<dbReference type="SMART" id="SM01217">
    <property type="entry name" value="Fn3_like"/>
    <property type="match status" value="1"/>
</dbReference>
<comment type="catalytic activity">
    <reaction evidence="1">
        <text>Hydrolysis of terminal, non-reducing beta-D-glucosyl residues with release of beta-D-glucose.</text>
        <dbReference type="EC" id="3.2.1.21"/>
    </reaction>
</comment>
<dbReference type="KEGG" id="bcel:BcellWH2_02999"/>
<dbReference type="EC" id="3.2.1.21" evidence="3"/>
<dbReference type="PANTHER" id="PTHR30620:SF16">
    <property type="entry name" value="LYSOSOMAL BETA GLUCOSIDASE"/>
    <property type="match status" value="1"/>
</dbReference>
<evidence type="ECO:0000256" key="1">
    <source>
        <dbReference type="ARBA" id="ARBA00000448"/>
    </source>
</evidence>
<dbReference type="Pfam" id="PF14310">
    <property type="entry name" value="Fn3-like"/>
    <property type="match status" value="1"/>
</dbReference>
<dbReference type="SUPFAM" id="SSF52279">
    <property type="entry name" value="Beta-D-glucan exohydrolase, C-terminal domain"/>
    <property type="match status" value="1"/>
</dbReference>
<evidence type="ECO:0000256" key="2">
    <source>
        <dbReference type="ARBA" id="ARBA00005336"/>
    </source>
</evidence>
<organism evidence="8 9">
    <name type="scientific">Bacteroides cellulosilyticus</name>
    <dbReference type="NCBI Taxonomy" id="246787"/>
    <lineage>
        <taxon>Bacteria</taxon>
        <taxon>Pseudomonadati</taxon>
        <taxon>Bacteroidota</taxon>
        <taxon>Bacteroidia</taxon>
        <taxon>Bacteroidales</taxon>
        <taxon>Bacteroidaceae</taxon>
        <taxon>Bacteroides</taxon>
    </lineage>
</organism>
<reference evidence="8 9" key="1">
    <citation type="journal article" date="2015" name="Science">
        <title>Genetic determinants of in vivo fitness and diet responsiveness in multiple human gut Bacteroides.</title>
        <authorList>
            <person name="Wu M."/>
            <person name="McNulty N.P."/>
            <person name="Rodionov D.A."/>
            <person name="Khoroshkin M.S."/>
            <person name="Griffin N.W."/>
            <person name="Cheng J."/>
            <person name="Latreille P."/>
            <person name="Kerstetter R.A."/>
            <person name="Terrapon N."/>
            <person name="Henrissat B."/>
            <person name="Osterman A.L."/>
            <person name="Gordon J.I."/>
        </authorList>
    </citation>
    <scope>NUCLEOTIDE SEQUENCE [LARGE SCALE GENOMIC DNA]</scope>
    <source>
        <strain evidence="8 9">WH2</strain>
    </source>
</reference>
<dbReference type="AlphaFoldDB" id="A0A0P0GD61"/>
<dbReference type="Gene3D" id="3.40.50.1700">
    <property type="entry name" value="Glycoside hydrolase family 3 C-terminal domain"/>
    <property type="match status" value="1"/>
</dbReference>
<dbReference type="InterPro" id="IPR036881">
    <property type="entry name" value="Glyco_hydro_3_C_sf"/>
</dbReference>
<dbReference type="InterPro" id="IPR017853">
    <property type="entry name" value="GH"/>
</dbReference>
<dbReference type="InterPro" id="IPR051915">
    <property type="entry name" value="Cellulose_Degrad_GH3"/>
</dbReference>
<dbReference type="RefSeq" id="WP_029426450.1">
    <property type="nucleotide sequence ID" value="NZ_CP012801.1"/>
</dbReference>
<keyword evidence="4" id="KW-0732">Signal</keyword>
<dbReference type="Pfam" id="PF01915">
    <property type="entry name" value="Glyco_hydro_3_C"/>
    <property type="match status" value="1"/>
</dbReference>
<dbReference type="FunFam" id="2.60.40.10:FF:000495">
    <property type="entry name" value="Periplasmic beta-glucosidase"/>
    <property type="match status" value="1"/>
</dbReference>
<evidence type="ECO:0000313" key="8">
    <source>
        <dbReference type="EMBL" id="ALJ60237.1"/>
    </source>
</evidence>
<feature type="domain" description="Fibronectin type III-like" evidence="7">
    <location>
        <begin position="686"/>
        <end position="755"/>
    </location>
</feature>
<dbReference type="SUPFAM" id="SSF51445">
    <property type="entry name" value="(Trans)glycosidases"/>
    <property type="match status" value="1"/>
</dbReference>
<dbReference type="EMBL" id="CP012801">
    <property type="protein sequence ID" value="ALJ60237.1"/>
    <property type="molecule type" value="Genomic_DNA"/>
</dbReference>
<evidence type="ECO:0000256" key="5">
    <source>
        <dbReference type="ARBA" id="ARBA00022801"/>
    </source>
</evidence>
<dbReference type="PROSITE" id="PS51257">
    <property type="entry name" value="PROKAR_LIPOPROTEIN"/>
    <property type="match status" value="1"/>
</dbReference>
<dbReference type="GO" id="GO:0008422">
    <property type="term" value="F:beta-glucosidase activity"/>
    <property type="evidence" value="ECO:0007669"/>
    <property type="project" value="UniProtKB-EC"/>
</dbReference>
<keyword evidence="5 8" id="KW-0378">Hydrolase</keyword>